<name>A0A6N7Z3G8_9PSEU</name>
<dbReference type="InterPro" id="IPR042099">
    <property type="entry name" value="ANL_N_sf"/>
</dbReference>
<dbReference type="Gene3D" id="3.40.50.12780">
    <property type="entry name" value="N-terminal domain of ligase-like"/>
    <property type="match status" value="1"/>
</dbReference>
<evidence type="ECO:0000256" key="2">
    <source>
        <dbReference type="ARBA" id="ARBA00022598"/>
    </source>
</evidence>
<organism evidence="5 6">
    <name type="scientific">Amycolatopsis pithecellobii</name>
    <dbReference type="NCBI Taxonomy" id="664692"/>
    <lineage>
        <taxon>Bacteria</taxon>
        <taxon>Bacillati</taxon>
        <taxon>Actinomycetota</taxon>
        <taxon>Actinomycetes</taxon>
        <taxon>Pseudonocardiales</taxon>
        <taxon>Pseudonocardiaceae</taxon>
        <taxon>Amycolatopsis</taxon>
    </lineage>
</organism>
<accession>A0A6N7Z3G8</accession>
<comment type="caution">
    <text evidence="5">The sequence shown here is derived from an EMBL/GenBank/DDBJ whole genome shotgun (WGS) entry which is preliminary data.</text>
</comment>
<dbReference type="SUPFAM" id="SSF56801">
    <property type="entry name" value="Acetyl-CoA synthetase-like"/>
    <property type="match status" value="1"/>
</dbReference>
<dbReference type="GO" id="GO:0006631">
    <property type="term" value="P:fatty acid metabolic process"/>
    <property type="evidence" value="ECO:0007669"/>
    <property type="project" value="TreeGrafter"/>
</dbReference>
<dbReference type="Pfam" id="PF13193">
    <property type="entry name" value="AMP-binding_C"/>
    <property type="match status" value="1"/>
</dbReference>
<evidence type="ECO:0000259" key="4">
    <source>
        <dbReference type="Pfam" id="PF13193"/>
    </source>
</evidence>
<reference evidence="5 6" key="1">
    <citation type="submission" date="2019-11" db="EMBL/GenBank/DDBJ databases">
        <title>Draft genome of Amycolatopsis RM579.</title>
        <authorList>
            <person name="Duangmal K."/>
            <person name="Mingma R."/>
        </authorList>
    </citation>
    <scope>NUCLEOTIDE SEQUENCE [LARGE SCALE GENOMIC DNA]</scope>
    <source>
        <strain evidence="5 6">RM579</strain>
    </source>
</reference>
<evidence type="ECO:0000259" key="3">
    <source>
        <dbReference type="Pfam" id="PF00501"/>
    </source>
</evidence>
<dbReference type="Proteomes" id="UP000440096">
    <property type="component" value="Unassembled WGS sequence"/>
</dbReference>
<feature type="domain" description="AMP-binding enzyme C-terminal" evidence="4">
    <location>
        <begin position="432"/>
        <end position="508"/>
    </location>
</feature>
<dbReference type="InterPro" id="IPR000873">
    <property type="entry name" value="AMP-dep_synth/lig_dom"/>
</dbReference>
<dbReference type="RefSeq" id="WP_154756902.1">
    <property type="nucleotide sequence ID" value="NZ_WMBA01000014.1"/>
</dbReference>
<keyword evidence="6" id="KW-1185">Reference proteome</keyword>
<dbReference type="OrthoDB" id="2579187at2"/>
<keyword evidence="2" id="KW-0436">Ligase</keyword>
<dbReference type="InterPro" id="IPR025110">
    <property type="entry name" value="AMP-bd_C"/>
</dbReference>
<comment type="similarity">
    <text evidence="1">Belongs to the ATP-dependent AMP-binding enzyme family.</text>
</comment>
<dbReference type="GO" id="GO:0031956">
    <property type="term" value="F:medium-chain fatty acid-CoA ligase activity"/>
    <property type="evidence" value="ECO:0007669"/>
    <property type="project" value="TreeGrafter"/>
</dbReference>
<dbReference type="InterPro" id="IPR045851">
    <property type="entry name" value="AMP-bd_C_sf"/>
</dbReference>
<dbReference type="AlphaFoldDB" id="A0A6N7Z3G8"/>
<evidence type="ECO:0000256" key="1">
    <source>
        <dbReference type="ARBA" id="ARBA00006432"/>
    </source>
</evidence>
<dbReference type="Pfam" id="PF00501">
    <property type="entry name" value="AMP-binding"/>
    <property type="match status" value="1"/>
</dbReference>
<dbReference type="Gene3D" id="3.30.300.30">
    <property type="match status" value="1"/>
</dbReference>
<dbReference type="EMBL" id="WMBA01000014">
    <property type="protein sequence ID" value="MTD54680.1"/>
    <property type="molecule type" value="Genomic_DNA"/>
</dbReference>
<dbReference type="PANTHER" id="PTHR43201:SF5">
    <property type="entry name" value="MEDIUM-CHAIN ACYL-COA LIGASE ACSF2, MITOCHONDRIAL"/>
    <property type="match status" value="1"/>
</dbReference>
<sequence length="522" mass="56228">MTAAISPFAGLNVPWLLETRARDRRNHAFVIWQPVEGPAQTWTYGRFADRVDALAAGFERRGVRPGDTVLIHLENCVEFLLAWFACARTGAVAVTTNARATAKEMSYFAGHSRAVAAITQPSLAGTVASACPGLRWIAVTAHDAGAEPARADRPDGADSFDALFAEDVPPARRAQDPAETCSVQFTSGTTARPKGVVWSHANALWGARINAQHEALRPDDVHLVYSPLFHTNALSYSLLATLWAGATAVLVPRFSASRFWDVAVRHRCTWGSMNSFTTRALLDQDVPPDHSFRLWGTPLSDSPALAKFGIKTIGWWGMTETISHGIVGDPYTVVRPVGVGRAAPEYAIRVIGEDGHPTPVGETGGLLIGGVRGLSLFKEYLHDESTTRASFDESGYFITGDRVQVLENGVLGFSGRAKDLLRVGGENVAALEIERVALGVAGVREAAVVAKSHPMLDEVPVMFVIPTGGVGNADGHLVDEILAACRRDLAAFKVPREIRLLDEFPRAALDKVAKSELAKTLE</sequence>
<gene>
    <name evidence="5" type="ORF">GKO32_11910</name>
</gene>
<feature type="domain" description="AMP-dependent synthetase/ligase" evidence="3">
    <location>
        <begin position="18"/>
        <end position="381"/>
    </location>
</feature>
<proteinExistence type="inferred from homology"/>
<evidence type="ECO:0000313" key="6">
    <source>
        <dbReference type="Proteomes" id="UP000440096"/>
    </source>
</evidence>
<dbReference type="PANTHER" id="PTHR43201">
    <property type="entry name" value="ACYL-COA SYNTHETASE"/>
    <property type="match status" value="1"/>
</dbReference>
<protein>
    <submittedName>
        <fullName evidence="5">AMP-binding protein</fullName>
    </submittedName>
</protein>
<evidence type="ECO:0000313" key="5">
    <source>
        <dbReference type="EMBL" id="MTD54680.1"/>
    </source>
</evidence>